<keyword evidence="2" id="KW-1185">Reference proteome</keyword>
<gene>
    <name evidence="1" type="ORF">Poly59_31840</name>
</gene>
<dbReference type="EMBL" id="SJPX01000003">
    <property type="protein sequence ID" value="TWU51591.1"/>
    <property type="molecule type" value="Genomic_DNA"/>
</dbReference>
<dbReference type="OrthoDB" id="508445at2"/>
<reference evidence="1 2" key="1">
    <citation type="submission" date="2019-02" db="EMBL/GenBank/DDBJ databases">
        <title>Deep-cultivation of Planctomycetes and their phenomic and genomic characterization uncovers novel biology.</title>
        <authorList>
            <person name="Wiegand S."/>
            <person name="Jogler M."/>
            <person name="Boedeker C."/>
            <person name="Pinto D."/>
            <person name="Vollmers J."/>
            <person name="Rivas-Marin E."/>
            <person name="Kohn T."/>
            <person name="Peeters S.H."/>
            <person name="Heuer A."/>
            <person name="Rast P."/>
            <person name="Oberbeckmann S."/>
            <person name="Bunk B."/>
            <person name="Jeske O."/>
            <person name="Meyerdierks A."/>
            <person name="Storesund J.E."/>
            <person name="Kallscheuer N."/>
            <person name="Luecker S."/>
            <person name="Lage O.M."/>
            <person name="Pohl T."/>
            <person name="Merkel B.J."/>
            <person name="Hornburger P."/>
            <person name="Mueller R.-W."/>
            <person name="Bruemmer F."/>
            <person name="Labrenz M."/>
            <person name="Spormann A.M."/>
            <person name="Op Den Camp H."/>
            <person name="Overmann J."/>
            <person name="Amann R."/>
            <person name="Jetten M.S.M."/>
            <person name="Mascher T."/>
            <person name="Medema M.H."/>
            <person name="Devos D.P."/>
            <person name="Kaster A.-K."/>
            <person name="Ovreas L."/>
            <person name="Rohde M."/>
            <person name="Galperin M.Y."/>
            <person name="Jogler C."/>
        </authorList>
    </citation>
    <scope>NUCLEOTIDE SEQUENCE [LARGE SCALE GENOMIC DNA]</scope>
    <source>
        <strain evidence="1 2">Poly59</strain>
    </source>
</reference>
<proteinExistence type="predicted"/>
<accession>A0A5C6EWI2</accession>
<dbReference type="RefSeq" id="WP_146534907.1">
    <property type="nucleotide sequence ID" value="NZ_SJPX01000003.1"/>
</dbReference>
<sequence length="87" mass="9306">MLTPPEWPLRGLRSAGVITHGYVATGFGDRSIAAVNADITAYLTRYDAGFVDGVFFDEMSNGLADLGYYQDLESSVDSVKTPKGAQA</sequence>
<dbReference type="Pfam" id="PF12138">
    <property type="entry name" value="Spherulin4"/>
    <property type="match status" value="1"/>
</dbReference>
<organism evidence="1 2">
    <name type="scientific">Rubripirellula reticaptiva</name>
    <dbReference type="NCBI Taxonomy" id="2528013"/>
    <lineage>
        <taxon>Bacteria</taxon>
        <taxon>Pseudomonadati</taxon>
        <taxon>Planctomycetota</taxon>
        <taxon>Planctomycetia</taxon>
        <taxon>Pirellulales</taxon>
        <taxon>Pirellulaceae</taxon>
        <taxon>Rubripirellula</taxon>
    </lineage>
</organism>
<evidence type="ECO:0000313" key="1">
    <source>
        <dbReference type="EMBL" id="TWU51591.1"/>
    </source>
</evidence>
<evidence type="ECO:0000313" key="2">
    <source>
        <dbReference type="Proteomes" id="UP000317977"/>
    </source>
</evidence>
<name>A0A5C6EWI2_9BACT</name>
<comment type="caution">
    <text evidence="1">The sequence shown here is derived from an EMBL/GenBank/DDBJ whole genome shotgun (WGS) entry which is preliminary data.</text>
</comment>
<dbReference type="InterPro" id="IPR021986">
    <property type="entry name" value="Spherulin4"/>
</dbReference>
<dbReference type="Proteomes" id="UP000317977">
    <property type="component" value="Unassembled WGS sequence"/>
</dbReference>
<protein>
    <submittedName>
        <fullName evidence="1">Spherulation-specific family 4</fullName>
    </submittedName>
</protein>
<dbReference type="AlphaFoldDB" id="A0A5C6EWI2"/>